<gene>
    <name evidence="7" type="ORF">SMC1_08480</name>
</gene>
<comment type="caution">
    <text evidence="7">The sequence shown here is derived from an EMBL/GenBank/DDBJ whole genome shotgun (WGS) entry which is preliminary data.</text>
</comment>
<dbReference type="Pfam" id="PF04932">
    <property type="entry name" value="Wzy_C"/>
    <property type="match status" value="1"/>
</dbReference>
<accession>A0A398DLT7</accession>
<feature type="transmembrane region" description="Helical" evidence="5">
    <location>
        <begin position="145"/>
        <end position="163"/>
    </location>
</feature>
<organism evidence="7 8">
    <name type="scientific">Candidatus Cryosericum septentrionale</name>
    <dbReference type="NCBI Taxonomy" id="2290913"/>
    <lineage>
        <taxon>Bacteria</taxon>
        <taxon>Pseudomonadati</taxon>
        <taxon>Caldisericota/Cryosericota group</taxon>
        <taxon>Candidatus Cryosericota</taxon>
        <taxon>Candidatus Cryosericia</taxon>
        <taxon>Candidatus Cryosericales</taxon>
        <taxon>Candidatus Cryosericaceae</taxon>
        <taxon>Candidatus Cryosericum</taxon>
    </lineage>
</organism>
<name>A0A398DLT7_9BACT</name>
<evidence type="ECO:0000256" key="1">
    <source>
        <dbReference type="ARBA" id="ARBA00004141"/>
    </source>
</evidence>
<reference evidence="7 8" key="1">
    <citation type="submission" date="2018-09" db="EMBL/GenBank/DDBJ databases">
        <title>Discovery and Ecogenomic Context for Candidatus Cryosericales, a Global Caldiserica Order Active in Thawing Permafrost.</title>
        <authorList>
            <person name="Martinez M.A."/>
            <person name="Woodcroft B.J."/>
            <person name="Ignacio Espinoza J.C."/>
            <person name="Zayed A."/>
            <person name="Singleton C.M."/>
            <person name="Boyd J."/>
            <person name="Li Y.-F."/>
            <person name="Purvine S."/>
            <person name="Maughan H."/>
            <person name="Hodgkins S.B."/>
            <person name="Anderson D."/>
            <person name="Sederholm M."/>
            <person name="Temperton B."/>
            <person name="Saleska S.R."/>
            <person name="Tyson G.W."/>
            <person name="Rich V.I."/>
        </authorList>
    </citation>
    <scope>NUCLEOTIDE SEQUENCE [LARGE SCALE GENOMIC DNA]</scope>
    <source>
        <strain evidence="7 8">SMC1</strain>
    </source>
</reference>
<dbReference type="PANTHER" id="PTHR37422:SF13">
    <property type="entry name" value="LIPOPOLYSACCHARIDE BIOSYNTHESIS PROTEIN PA4999-RELATED"/>
    <property type="match status" value="1"/>
</dbReference>
<feature type="domain" description="O-antigen ligase-related" evidence="6">
    <location>
        <begin position="178"/>
        <end position="313"/>
    </location>
</feature>
<sequence length="395" mass="42997">MTGWLLGFASGFVLFEPSPFEYLTLALLFVGVLEGRLRRLQRPVLGPLSLLLTYNALAILSCANAADVTIGFRFLGITMLLELVWFFIASNGRVALWGLVYGYLAAAGATAIAVLLAELTGWSPLASRVLWGGTRALGFFKDPNVMGPWLVPAILIALDMLVGTERKRRNMSWAVFGLLVLGTIVLTGSRAGWLNAAVSLLAWAMLLRRDLHGAKARIRVLGRLVLLGLLFSSVLIGLLVRDGNLWSSLVARVSLQSYDTARFWAQQAAWRTGMTHIVIGIGPGQAELLTGMSTHSLYARAWAETGVLGFIALMSFFVYCAGKRRVGFNEDPAATRIRRICMAALAGIAVNSLYVDTIHWRHLWIIAAILTSIASTARGQANATVSRTVQTRHIS</sequence>
<keyword evidence="4 5" id="KW-0472">Membrane</keyword>
<dbReference type="InterPro" id="IPR007016">
    <property type="entry name" value="O-antigen_ligase-rel_domated"/>
</dbReference>
<feature type="transmembrane region" description="Helical" evidence="5">
    <location>
        <begin position="20"/>
        <end position="37"/>
    </location>
</feature>
<dbReference type="InterPro" id="IPR051533">
    <property type="entry name" value="WaaL-like"/>
</dbReference>
<dbReference type="Proteomes" id="UP000266113">
    <property type="component" value="Unassembled WGS sequence"/>
</dbReference>
<keyword evidence="2 5" id="KW-0812">Transmembrane</keyword>
<evidence type="ECO:0000313" key="7">
    <source>
        <dbReference type="EMBL" id="RIE16135.1"/>
    </source>
</evidence>
<feature type="transmembrane region" description="Helical" evidence="5">
    <location>
        <begin position="170"/>
        <end position="186"/>
    </location>
</feature>
<proteinExistence type="predicted"/>
<feature type="transmembrane region" description="Helical" evidence="5">
    <location>
        <begin position="72"/>
        <end position="89"/>
    </location>
</feature>
<feature type="transmembrane region" description="Helical" evidence="5">
    <location>
        <begin position="301"/>
        <end position="321"/>
    </location>
</feature>
<evidence type="ECO:0000256" key="5">
    <source>
        <dbReference type="SAM" id="Phobius"/>
    </source>
</evidence>
<keyword evidence="3 5" id="KW-1133">Transmembrane helix</keyword>
<evidence type="ECO:0000256" key="4">
    <source>
        <dbReference type="ARBA" id="ARBA00023136"/>
    </source>
</evidence>
<feature type="transmembrane region" description="Helical" evidence="5">
    <location>
        <begin position="220"/>
        <end position="240"/>
    </location>
</feature>
<protein>
    <recommendedName>
        <fullName evidence="6">O-antigen ligase-related domain-containing protein</fullName>
    </recommendedName>
</protein>
<dbReference type="EMBL" id="QXIY01000036">
    <property type="protein sequence ID" value="RIE16135.1"/>
    <property type="molecule type" value="Genomic_DNA"/>
</dbReference>
<evidence type="ECO:0000256" key="3">
    <source>
        <dbReference type="ARBA" id="ARBA00022989"/>
    </source>
</evidence>
<evidence type="ECO:0000256" key="2">
    <source>
        <dbReference type="ARBA" id="ARBA00022692"/>
    </source>
</evidence>
<dbReference type="PANTHER" id="PTHR37422">
    <property type="entry name" value="TEICHURONIC ACID BIOSYNTHESIS PROTEIN TUAE"/>
    <property type="match status" value="1"/>
</dbReference>
<evidence type="ECO:0000259" key="6">
    <source>
        <dbReference type="Pfam" id="PF04932"/>
    </source>
</evidence>
<keyword evidence="8" id="KW-1185">Reference proteome</keyword>
<feature type="transmembrane region" description="Helical" evidence="5">
    <location>
        <begin position="101"/>
        <end position="125"/>
    </location>
</feature>
<dbReference type="AlphaFoldDB" id="A0A398DLT7"/>
<feature type="transmembrane region" description="Helical" evidence="5">
    <location>
        <begin position="44"/>
        <end position="66"/>
    </location>
</feature>
<feature type="transmembrane region" description="Helical" evidence="5">
    <location>
        <begin position="192"/>
        <end position="208"/>
    </location>
</feature>
<evidence type="ECO:0000313" key="8">
    <source>
        <dbReference type="Proteomes" id="UP000266113"/>
    </source>
</evidence>
<dbReference type="GO" id="GO:0016020">
    <property type="term" value="C:membrane"/>
    <property type="evidence" value="ECO:0007669"/>
    <property type="project" value="UniProtKB-SubCell"/>
</dbReference>
<comment type="subcellular location">
    <subcellularLocation>
        <location evidence="1">Membrane</location>
        <topology evidence="1">Multi-pass membrane protein</topology>
    </subcellularLocation>
</comment>
<feature type="non-terminal residue" evidence="7">
    <location>
        <position position="395"/>
    </location>
</feature>